<dbReference type="InterPro" id="IPR012337">
    <property type="entry name" value="RNaseH-like_sf"/>
</dbReference>
<evidence type="ECO:0000256" key="2">
    <source>
        <dbReference type="ARBA" id="ARBA00022723"/>
    </source>
</evidence>
<dbReference type="SUPFAM" id="SSF53098">
    <property type="entry name" value="Ribonuclease H-like"/>
    <property type="match status" value="1"/>
</dbReference>
<sequence>MCSEAESKAITECILYMICADFHSVKLVESRSFNMLMAHLVLGYKIPCRKHFSSLLQMKYSTCKGSLRTKLEEPRSIALTADIWTSRAVEAYITVRAHFFDSSWQLNAYVLETSPSPKRHTGIEIAKLQDIMDDFNIGSRISVIVHDQAANMLSSLDILDSDRGWKGLNCVAHCLQLCLKPGFEIAAIS</sequence>
<dbReference type="GO" id="GO:0005634">
    <property type="term" value="C:nucleus"/>
    <property type="evidence" value="ECO:0007669"/>
    <property type="project" value="UniProtKB-SubCell"/>
</dbReference>
<evidence type="ECO:0000256" key="4">
    <source>
        <dbReference type="ARBA" id="ARBA00022833"/>
    </source>
</evidence>
<dbReference type="InterPro" id="IPR052035">
    <property type="entry name" value="ZnF_BED_domain_contain"/>
</dbReference>
<organism evidence="6">
    <name type="scientific">Amphimedon queenslandica</name>
    <name type="common">Sponge</name>
    <dbReference type="NCBI Taxonomy" id="400682"/>
    <lineage>
        <taxon>Eukaryota</taxon>
        <taxon>Metazoa</taxon>
        <taxon>Porifera</taxon>
        <taxon>Demospongiae</taxon>
        <taxon>Heteroscleromorpha</taxon>
        <taxon>Haplosclerida</taxon>
        <taxon>Niphatidae</taxon>
        <taxon>Amphimedon</taxon>
    </lineage>
</organism>
<dbReference type="InParanoid" id="A0A1X7TWW0"/>
<keyword evidence="5" id="KW-0539">Nucleus</keyword>
<evidence type="ECO:0008006" key="7">
    <source>
        <dbReference type="Google" id="ProtNLM"/>
    </source>
</evidence>
<dbReference type="eggNOG" id="KOG1121">
    <property type="taxonomic scope" value="Eukaryota"/>
</dbReference>
<accession>A0A1X7TWW0</accession>
<proteinExistence type="predicted"/>
<evidence type="ECO:0000313" key="6">
    <source>
        <dbReference type="EnsemblMetazoa" id="Aqu2.1.19942_001"/>
    </source>
</evidence>
<dbReference type="EnsemblMetazoa" id="Aqu2.1.19942_001">
    <property type="protein sequence ID" value="Aqu2.1.19942_001"/>
    <property type="gene ID" value="Aqu2.1.19942"/>
</dbReference>
<dbReference type="OMA" id="MICADFH"/>
<dbReference type="PANTHER" id="PTHR46481:SF10">
    <property type="entry name" value="ZINC FINGER BED DOMAIN-CONTAINING PROTEIN 39"/>
    <property type="match status" value="1"/>
</dbReference>
<name>A0A1X7TWW0_AMPQE</name>
<protein>
    <recommendedName>
        <fullName evidence="7">DUF659 domain-containing protein</fullName>
    </recommendedName>
</protein>
<evidence type="ECO:0000256" key="5">
    <source>
        <dbReference type="ARBA" id="ARBA00023242"/>
    </source>
</evidence>
<reference evidence="6" key="1">
    <citation type="submission" date="2017-05" db="UniProtKB">
        <authorList>
            <consortium name="EnsemblMetazoa"/>
        </authorList>
    </citation>
    <scope>IDENTIFICATION</scope>
</reference>
<evidence type="ECO:0000256" key="1">
    <source>
        <dbReference type="ARBA" id="ARBA00004123"/>
    </source>
</evidence>
<keyword evidence="2" id="KW-0479">Metal-binding</keyword>
<keyword evidence="4" id="KW-0862">Zinc</keyword>
<dbReference type="PANTHER" id="PTHR46481">
    <property type="entry name" value="ZINC FINGER BED DOMAIN-CONTAINING PROTEIN 4"/>
    <property type="match status" value="1"/>
</dbReference>
<evidence type="ECO:0000256" key="3">
    <source>
        <dbReference type="ARBA" id="ARBA00022771"/>
    </source>
</evidence>
<keyword evidence="3" id="KW-0863">Zinc-finger</keyword>
<comment type="subcellular location">
    <subcellularLocation>
        <location evidence="1">Nucleus</location>
    </subcellularLocation>
</comment>
<dbReference type="GO" id="GO:0008270">
    <property type="term" value="F:zinc ion binding"/>
    <property type="evidence" value="ECO:0007669"/>
    <property type="project" value="UniProtKB-KW"/>
</dbReference>
<dbReference type="AlphaFoldDB" id="A0A1X7TWW0"/>
<dbReference type="OrthoDB" id="1607513at2759"/>